<gene>
    <name evidence="1" type="ORF">WFZ86_19810</name>
</gene>
<comment type="caution">
    <text evidence="1">The sequence shown here is derived from an EMBL/GenBank/DDBJ whole genome shotgun (WGS) entry which is preliminary data.</text>
</comment>
<dbReference type="Proteomes" id="UP001468798">
    <property type="component" value="Unassembled WGS sequence"/>
</dbReference>
<evidence type="ECO:0000313" key="2">
    <source>
        <dbReference type="Proteomes" id="UP001468798"/>
    </source>
</evidence>
<proteinExistence type="predicted"/>
<accession>A0ABU9NTT4</accession>
<evidence type="ECO:0000313" key="1">
    <source>
        <dbReference type="EMBL" id="MEM0578758.1"/>
    </source>
</evidence>
<name>A0ABU9NTT4_9FLAO</name>
<protein>
    <submittedName>
        <fullName evidence="1">Uncharacterized protein</fullName>
    </submittedName>
</protein>
<reference evidence="1 2" key="1">
    <citation type="submission" date="2024-03" db="EMBL/GenBank/DDBJ databases">
        <title>Two novel species of the genus Flavobacterium exhibiting potentially degradation of complex polysaccharides.</title>
        <authorList>
            <person name="Lian X."/>
        </authorList>
    </citation>
    <scope>NUCLEOTIDE SEQUENCE [LARGE SCALE GENOMIC DNA]</scope>
    <source>
        <strain evidence="1 2">N6</strain>
    </source>
</reference>
<sequence length="221" mass="24976">MKTRGNPKKDWYWHKGTEHTNAGWYSESDYNLTQLDYEHGQVLPEASFYEFGDRKIKADGSSAGSGDSYLSVDQKGYLTGNGGQNSIYLELPWYSPGGIVKGVPKVAQSLAATSKLGNLYFRTRGLAYAYLKRIRLNLPKGESPIAQWTVTDDILKKGWDRSTGFIYKDNPTHVGKFQLFKTKDGYRVLVKHVKDGDIHYHIGAANENIMFKNADEAVEYF</sequence>
<organism evidence="1 2">
    <name type="scientific">Flavobacterium polysaccharolyticum</name>
    <dbReference type="NCBI Taxonomy" id="3133148"/>
    <lineage>
        <taxon>Bacteria</taxon>
        <taxon>Pseudomonadati</taxon>
        <taxon>Bacteroidota</taxon>
        <taxon>Flavobacteriia</taxon>
        <taxon>Flavobacteriales</taxon>
        <taxon>Flavobacteriaceae</taxon>
        <taxon>Flavobacterium</taxon>
    </lineage>
</organism>
<dbReference type="RefSeq" id="WP_342693561.1">
    <property type="nucleotide sequence ID" value="NZ_JBCGDP010000039.1"/>
</dbReference>
<keyword evidence="2" id="KW-1185">Reference proteome</keyword>
<dbReference type="EMBL" id="JBCGDP010000039">
    <property type="protein sequence ID" value="MEM0578758.1"/>
    <property type="molecule type" value="Genomic_DNA"/>
</dbReference>